<feature type="domain" description="N,N-dimethylformamidase beta subunit-like C-terminal" evidence="1">
    <location>
        <begin position="271"/>
        <end position="709"/>
    </location>
</feature>
<dbReference type="Pfam" id="PF20254">
    <property type="entry name" value="DMFA2_C"/>
    <property type="match status" value="1"/>
</dbReference>
<keyword evidence="3" id="KW-1185">Reference proteome</keyword>
<comment type="caution">
    <text evidence="2">The sequence shown here is derived from an EMBL/GenBank/DDBJ whole genome shotgun (WGS) entry which is preliminary data.</text>
</comment>
<evidence type="ECO:0000313" key="2">
    <source>
        <dbReference type="EMBL" id="NYT49790.1"/>
    </source>
</evidence>
<accession>A0A853G457</accession>
<evidence type="ECO:0000313" key="3">
    <source>
        <dbReference type="Proteomes" id="UP000559809"/>
    </source>
</evidence>
<dbReference type="AlphaFoldDB" id="A0A853G457"/>
<dbReference type="Proteomes" id="UP000559809">
    <property type="component" value="Unassembled WGS sequence"/>
</dbReference>
<organism evidence="2 3">
    <name type="scientific">Parapusillimonas granuli</name>
    <dbReference type="NCBI Taxonomy" id="380911"/>
    <lineage>
        <taxon>Bacteria</taxon>
        <taxon>Pseudomonadati</taxon>
        <taxon>Pseudomonadota</taxon>
        <taxon>Betaproteobacteria</taxon>
        <taxon>Burkholderiales</taxon>
        <taxon>Alcaligenaceae</taxon>
        <taxon>Parapusillimonas</taxon>
    </lineage>
</organism>
<dbReference type="RefSeq" id="WP_180155096.1">
    <property type="nucleotide sequence ID" value="NZ_JACCEM010000005.1"/>
</dbReference>
<gene>
    <name evidence="2" type="ORF">H0A72_10775</name>
</gene>
<sequence length="732" mass="80519">MISLVGYTDRFSARPGEKIGVKVSSALPAPYHADLVRIHSADPNPEGPGVVLEELPSSFAGAYASVKQEIRAGSCGIASTAGLRLEGQWTACVRVQPWLLNDGEQVALSIQADQALSVAVRRNGICVRIGAARCELSAVLHERHWYELRLVGDGDRLVVMQTPIPPDGAALPACTASMPLPRPIGHVTRVVFAAEPGNPENGFHNYFNGRIEHPFFLQGAHTDRAILMPHAYRHPELLAWWDFSRDIGSLAISDRGPFKFHGSLLNLPTRAVRGPFWTGAGMDWKQRPDDYAAVHFHEDDLYDCGWTTDFEFVVPGDMRSGVYGIRLRERPNDASGAEDIIPVFIVPGRGRPQARVALVIPTYTYQIYANYDRKNYDEAFKARMAQWGTYPHHPAENKQFGLSCYNLHADGSGVTFSTARRPILTMRPAYIAYTDQRGSGLRHFAADMHIVAWLEAKDIEFDILTDHELEKEGAGALLPYQAVLTGTHPEYQSMATLNAFRDYVNGGGRLAYLGGNGFYWRIAASETVPGTLEVRRAETGVRSWIAQPGEYYHALDGGYGGLWRNNGRAPQQLVGVGFSAQGKFEGSYYKRLEASYEQRFAWMFAGISDERIGDFGYSGGGAAGFELDRADFLLGTPPQATVLCRSEGHSSTFGATLEELIAPPAYKEGDKAASLVRAEIVYFENDQGGAVFSVGSITFCGSLPWNGFDNSISRLLENVVHHFCRNGDQAPS</sequence>
<dbReference type="InterPro" id="IPR046540">
    <property type="entry name" value="DMFA2_C"/>
</dbReference>
<name>A0A853G457_9BURK</name>
<proteinExistence type="predicted"/>
<reference evidence="2 3" key="1">
    <citation type="submission" date="2020-07" db="EMBL/GenBank/DDBJ databases">
        <title>Taxonomic revisions and descriptions of new bacterial species based on genomic comparisons in the high-G+C-content subgroup of the family Alcaligenaceae.</title>
        <authorList>
            <person name="Szabo A."/>
            <person name="Felfoldi T."/>
        </authorList>
    </citation>
    <scope>NUCLEOTIDE SEQUENCE [LARGE SCALE GENOMIC DNA]</scope>
    <source>
        <strain evidence="2 3">LMG 24012</strain>
    </source>
</reference>
<evidence type="ECO:0000259" key="1">
    <source>
        <dbReference type="Pfam" id="PF20254"/>
    </source>
</evidence>
<protein>
    <submittedName>
        <fullName evidence="2">N,N-dimethylformamidase large subunit</fullName>
    </submittedName>
</protein>
<dbReference type="EMBL" id="JACCEM010000005">
    <property type="protein sequence ID" value="NYT49790.1"/>
    <property type="molecule type" value="Genomic_DNA"/>
</dbReference>